<dbReference type="GO" id="GO:0008080">
    <property type="term" value="F:N-acetyltransferase activity"/>
    <property type="evidence" value="ECO:0007669"/>
    <property type="project" value="TreeGrafter"/>
</dbReference>
<keyword evidence="7" id="KW-1185">Reference proteome</keyword>
<dbReference type="InterPro" id="IPR016181">
    <property type="entry name" value="Acyl_CoA_acyltransferase"/>
</dbReference>
<evidence type="ECO:0000256" key="3">
    <source>
        <dbReference type="ARBA" id="ARBA00023315"/>
    </source>
</evidence>
<dbReference type="SUPFAM" id="SSF55729">
    <property type="entry name" value="Acyl-CoA N-acyltransferases (Nat)"/>
    <property type="match status" value="1"/>
</dbReference>
<dbReference type="Gene3D" id="3.40.630.30">
    <property type="match status" value="1"/>
</dbReference>
<dbReference type="InterPro" id="IPR000182">
    <property type="entry name" value="GNAT_dom"/>
</dbReference>
<accession>A0A182V5P1</accession>
<dbReference type="VEuPathDB" id="VectorBase:AMEM009280"/>
<dbReference type="Proteomes" id="UP000075903">
    <property type="component" value="Unassembled WGS sequence"/>
</dbReference>
<feature type="region of interest" description="Disordered" evidence="4">
    <location>
        <begin position="140"/>
        <end position="163"/>
    </location>
</feature>
<protein>
    <recommendedName>
        <fullName evidence="5">N-acetyltransferase domain-containing protein</fullName>
    </recommendedName>
</protein>
<evidence type="ECO:0000256" key="4">
    <source>
        <dbReference type="SAM" id="MobiDB-lite"/>
    </source>
</evidence>
<dbReference type="STRING" id="30066.A0A182V5P1"/>
<dbReference type="EnsemblMetazoa" id="AMEM009280-RA">
    <property type="protein sequence ID" value="AMEM009280-PA"/>
    <property type="gene ID" value="AMEM009280"/>
</dbReference>
<evidence type="ECO:0000313" key="7">
    <source>
        <dbReference type="Proteomes" id="UP000075903"/>
    </source>
</evidence>
<dbReference type="Pfam" id="PF00583">
    <property type="entry name" value="Acetyltransf_1"/>
    <property type="match status" value="1"/>
</dbReference>
<keyword evidence="2" id="KW-0808">Transferase</keyword>
<dbReference type="CDD" id="cd04301">
    <property type="entry name" value="NAT_SF"/>
    <property type="match status" value="1"/>
</dbReference>
<dbReference type="PROSITE" id="PS51186">
    <property type="entry name" value="GNAT"/>
    <property type="match status" value="1"/>
</dbReference>
<dbReference type="VEuPathDB" id="VectorBase:AMEM21_002210"/>
<name>A0A182V5P1_ANOME</name>
<evidence type="ECO:0000313" key="6">
    <source>
        <dbReference type="EnsemblMetazoa" id="AMEM009280-PA"/>
    </source>
</evidence>
<evidence type="ECO:0000259" key="5">
    <source>
        <dbReference type="PROSITE" id="PS51186"/>
    </source>
</evidence>
<keyword evidence="3" id="KW-0012">Acyltransferase</keyword>
<organism evidence="6 7">
    <name type="scientific">Anopheles merus</name>
    <name type="common">Mosquito</name>
    <dbReference type="NCBI Taxonomy" id="30066"/>
    <lineage>
        <taxon>Eukaryota</taxon>
        <taxon>Metazoa</taxon>
        <taxon>Ecdysozoa</taxon>
        <taxon>Arthropoda</taxon>
        <taxon>Hexapoda</taxon>
        <taxon>Insecta</taxon>
        <taxon>Pterygota</taxon>
        <taxon>Neoptera</taxon>
        <taxon>Endopterygota</taxon>
        <taxon>Diptera</taxon>
        <taxon>Nematocera</taxon>
        <taxon>Culicoidea</taxon>
        <taxon>Culicidae</taxon>
        <taxon>Anophelinae</taxon>
        <taxon>Anopheles</taxon>
    </lineage>
</organism>
<comment type="similarity">
    <text evidence="1">Belongs to the acetyltransferase family.</text>
</comment>
<sequence length="274" mass="30294">MSAGGRCAVQSCAVRRNGRSPATGGELENAENIRNSPSFQEISATSANKAQPTGPTPRAVRAMATVKDSAVIVRRTQRDDLPEVIAMIQELADFEKMPDGPQLTVDDLIRDGGFDGRQSVDGDGGAPVFHSFVLEATAAADADDPDGPANQEQLQTSMRCPASKPARPLTRKLIGYAICYYSYSTWQGKSLALEDIYIRPAYRGNGYGELFFRALAKHAKESRCSRVDFHVLNWNPATKFYRRMGALDLTETESWHFYRLQKDAIDRLLADDRQ</sequence>
<proteinExistence type="inferred from homology"/>
<reference evidence="6" key="1">
    <citation type="submission" date="2020-05" db="UniProtKB">
        <authorList>
            <consortium name="EnsemblMetazoa"/>
        </authorList>
    </citation>
    <scope>IDENTIFICATION</scope>
    <source>
        <strain evidence="6">MAF</strain>
    </source>
</reference>
<dbReference type="AlphaFoldDB" id="A0A182V5P1"/>
<evidence type="ECO:0000256" key="2">
    <source>
        <dbReference type="ARBA" id="ARBA00022679"/>
    </source>
</evidence>
<dbReference type="InterPro" id="IPR051016">
    <property type="entry name" value="Diverse_Substrate_AcTransf"/>
</dbReference>
<dbReference type="PANTHER" id="PTHR10545:SF29">
    <property type="entry name" value="GH14572P-RELATED"/>
    <property type="match status" value="1"/>
</dbReference>
<evidence type="ECO:0000256" key="1">
    <source>
        <dbReference type="ARBA" id="ARBA00008694"/>
    </source>
</evidence>
<dbReference type="PANTHER" id="PTHR10545">
    <property type="entry name" value="DIAMINE N-ACETYLTRANSFERASE"/>
    <property type="match status" value="1"/>
</dbReference>
<feature type="domain" description="N-acetyltransferase" evidence="5">
    <location>
        <begin position="71"/>
        <end position="265"/>
    </location>
</feature>